<feature type="region of interest" description="Disordered" evidence="1">
    <location>
        <begin position="1"/>
        <end position="61"/>
    </location>
</feature>
<evidence type="ECO:0000313" key="2">
    <source>
        <dbReference type="EMBL" id="KAH0867651.1"/>
    </source>
</evidence>
<comment type="caution">
    <text evidence="2">The sequence shown here is derived from an EMBL/GenBank/DDBJ whole genome shotgun (WGS) entry which is preliminary data.</text>
</comment>
<protein>
    <submittedName>
        <fullName evidence="2">Uncharacterized protein</fullName>
    </submittedName>
</protein>
<evidence type="ECO:0000256" key="1">
    <source>
        <dbReference type="SAM" id="MobiDB-lite"/>
    </source>
</evidence>
<sequence>MPNVPCQKSRYNAETRQEATAKTSKLRGTSGILNAIRGPTRRPNESPLRLLQAQEVQARPA</sequence>
<name>A0ABQ7YHE9_BRANA</name>
<gene>
    <name evidence="2" type="ORF">HID58_074673</name>
</gene>
<accession>A0ABQ7YHE9</accession>
<proteinExistence type="predicted"/>
<organism evidence="2 3">
    <name type="scientific">Brassica napus</name>
    <name type="common">Rape</name>
    <dbReference type="NCBI Taxonomy" id="3708"/>
    <lineage>
        <taxon>Eukaryota</taxon>
        <taxon>Viridiplantae</taxon>
        <taxon>Streptophyta</taxon>
        <taxon>Embryophyta</taxon>
        <taxon>Tracheophyta</taxon>
        <taxon>Spermatophyta</taxon>
        <taxon>Magnoliopsida</taxon>
        <taxon>eudicotyledons</taxon>
        <taxon>Gunneridae</taxon>
        <taxon>Pentapetalae</taxon>
        <taxon>rosids</taxon>
        <taxon>malvids</taxon>
        <taxon>Brassicales</taxon>
        <taxon>Brassicaceae</taxon>
        <taxon>Brassiceae</taxon>
        <taxon>Brassica</taxon>
    </lineage>
</organism>
<dbReference type="EMBL" id="JAGKQM010000017">
    <property type="protein sequence ID" value="KAH0867651.1"/>
    <property type="molecule type" value="Genomic_DNA"/>
</dbReference>
<dbReference type="Proteomes" id="UP000824890">
    <property type="component" value="Unassembled WGS sequence"/>
</dbReference>
<reference evidence="2 3" key="1">
    <citation type="submission" date="2021-05" db="EMBL/GenBank/DDBJ databases">
        <title>Genome Assembly of Synthetic Allotetraploid Brassica napus Reveals Homoeologous Exchanges between Subgenomes.</title>
        <authorList>
            <person name="Davis J.T."/>
        </authorList>
    </citation>
    <scope>NUCLEOTIDE SEQUENCE [LARGE SCALE GENOMIC DNA]</scope>
    <source>
        <strain evidence="3">cv. Da-Ae</strain>
        <tissue evidence="2">Seedling</tissue>
    </source>
</reference>
<evidence type="ECO:0000313" key="3">
    <source>
        <dbReference type="Proteomes" id="UP000824890"/>
    </source>
</evidence>
<keyword evidence="3" id="KW-1185">Reference proteome</keyword>